<dbReference type="PANTHER" id="PTHR32305">
    <property type="match status" value="1"/>
</dbReference>
<evidence type="ECO:0000313" key="3">
    <source>
        <dbReference type="EMBL" id="UXY16942.1"/>
    </source>
</evidence>
<organism evidence="3 4">
    <name type="scientific">Chitiniphilus purpureus</name>
    <dbReference type="NCBI Taxonomy" id="2981137"/>
    <lineage>
        <taxon>Bacteria</taxon>
        <taxon>Pseudomonadati</taxon>
        <taxon>Pseudomonadota</taxon>
        <taxon>Betaproteobacteria</taxon>
        <taxon>Neisseriales</taxon>
        <taxon>Chitinibacteraceae</taxon>
        <taxon>Chitiniphilus</taxon>
    </lineage>
</organism>
<sequence>MQVLPSLEGLNKGFVVQHLLRQILVVEPTKRCSVFSRSLRLLNDVGKLVTYNLRFPGQYFDKETGRFYNYFRDYDPRVGRYIQSDPIGLVGGVNTYAYARNSPILYADPNGLNPVVGVSIGGGLAGPPGAIVGGIIGLGVGLWLGDKLTGPKAATPPENARDPNAPKAPGKPGPQEGFEDPKGGEDWVPNPNPGGGASSHCWKDSKGNIWCPTGKGGRAHGGPHWYVQKPGGGYVNVRPGQNINK</sequence>
<proteinExistence type="predicted"/>
<dbReference type="RefSeq" id="WP_263126361.1">
    <property type="nucleotide sequence ID" value="NZ_CP106753.1"/>
</dbReference>
<dbReference type="NCBIfam" id="TIGR03696">
    <property type="entry name" value="Rhs_assc_core"/>
    <property type="match status" value="1"/>
</dbReference>
<keyword evidence="4" id="KW-1185">Reference proteome</keyword>
<dbReference type="InterPro" id="IPR029108">
    <property type="entry name" value="Ntox37-like_C"/>
</dbReference>
<feature type="region of interest" description="Disordered" evidence="1">
    <location>
        <begin position="151"/>
        <end position="245"/>
    </location>
</feature>
<evidence type="ECO:0000256" key="1">
    <source>
        <dbReference type="SAM" id="MobiDB-lite"/>
    </source>
</evidence>
<protein>
    <submittedName>
        <fullName evidence="3">Polymorphic toxin type 37 domain-containing protein</fullName>
    </submittedName>
</protein>
<dbReference type="PANTHER" id="PTHR32305:SF15">
    <property type="entry name" value="PROTEIN RHSA-RELATED"/>
    <property type="match status" value="1"/>
</dbReference>
<name>A0ABY6DRI5_9NEIS</name>
<dbReference type="InterPro" id="IPR022385">
    <property type="entry name" value="Rhs_assc_core"/>
</dbReference>
<accession>A0ABY6DRI5</accession>
<dbReference type="InterPro" id="IPR050708">
    <property type="entry name" value="T6SS_VgrG/RHS"/>
</dbReference>
<dbReference type="Pfam" id="PF15535">
    <property type="entry name" value="Ntox37"/>
    <property type="match status" value="1"/>
</dbReference>
<dbReference type="EMBL" id="CP106753">
    <property type="protein sequence ID" value="UXY16942.1"/>
    <property type="molecule type" value="Genomic_DNA"/>
</dbReference>
<dbReference type="PRINTS" id="PR00394">
    <property type="entry name" value="RHSPROTEIN"/>
</dbReference>
<reference evidence="3" key="1">
    <citation type="submission" date="2022-10" db="EMBL/GenBank/DDBJ databases">
        <title>Chitiniphilus purpureus sp. nov., a novel chitin-degrading bacterium isolated from crawfish pond sediment.</title>
        <authorList>
            <person name="Li K."/>
        </authorList>
    </citation>
    <scope>NUCLEOTIDE SEQUENCE</scope>
    <source>
        <strain evidence="3">CD1</strain>
    </source>
</reference>
<evidence type="ECO:0000313" key="4">
    <source>
        <dbReference type="Proteomes" id="UP001061302"/>
    </source>
</evidence>
<gene>
    <name evidence="3" type="ORF">N8I74_08000</name>
</gene>
<feature type="compositionally biased region" description="Low complexity" evidence="1">
    <location>
        <begin position="165"/>
        <end position="174"/>
    </location>
</feature>
<feature type="domain" description="Toxin 37-like C-terminal" evidence="2">
    <location>
        <begin position="167"/>
        <end position="240"/>
    </location>
</feature>
<dbReference type="Proteomes" id="UP001061302">
    <property type="component" value="Chromosome"/>
</dbReference>
<dbReference type="Gene3D" id="2.180.10.10">
    <property type="entry name" value="RHS repeat-associated core"/>
    <property type="match status" value="1"/>
</dbReference>
<evidence type="ECO:0000259" key="2">
    <source>
        <dbReference type="Pfam" id="PF15535"/>
    </source>
</evidence>